<organism evidence="2 3">
    <name type="scientific">Thamnocephalis sphaerospora</name>
    <dbReference type="NCBI Taxonomy" id="78915"/>
    <lineage>
        <taxon>Eukaryota</taxon>
        <taxon>Fungi</taxon>
        <taxon>Fungi incertae sedis</taxon>
        <taxon>Zoopagomycota</taxon>
        <taxon>Zoopagomycotina</taxon>
        <taxon>Zoopagomycetes</taxon>
        <taxon>Zoopagales</taxon>
        <taxon>Sigmoideomycetaceae</taxon>
        <taxon>Thamnocephalis</taxon>
    </lineage>
</organism>
<dbReference type="InterPro" id="IPR051477">
    <property type="entry name" value="Expansin_CellWall"/>
</dbReference>
<dbReference type="PANTHER" id="PTHR31836:SF21">
    <property type="entry name" value="EXPANSIN-LIKE PROTEIN 7"/>
    <property type="match status" value="1"/>
</dbReference>
<proteinExistence type="predicted"/>
<dbReference type="Proteomes" id="UP000271241">
    <property type="component" value="Unassembled WGS sequence"/>
</dbReference>
<gene>
    <name evidence="2" type="ORF">THASP1DRAFT_22981</name>
</gene>
<dbReference type="InterPro" id="IPR036908">
    <property type="entry name" value="RlpA-like_sf"/>
</dbReference>
<dbReference type="EMBL" id="KZ992538">
    <property type="protein sequence ID" value="RKP09143.1"/>
    <property type="molecule type" value="Genomic_DNA"/>
</dbReference>
<keyword evidence="3" id="KW-1185">Reference proteome</keyword>
<accession>A0A4P9XSN2</accession>
<protein>
    <recommendedName>
        <fullName evidence="4">RlpA-like double-psi beta-barrel-protein domain-containing protein-containing protein</fullName>
    </recommendedName>
</protein>
<dbReference type="PANTHER" id="PTHR31836">
    <property type="match status" value="1"/>
</dbReference>
<evidence type="ECO:0000256" key="1">
    <source>
        <dbReference type="ARBA" id="ARBA00022729"/>
    </source>
</evidence>
<sequence>MMLTSRCVAHKYAHPKRVHAIPEYFITASYSVIVPPSRAVSASLADQLDADDSEFRDGFALLAQSDQSPLYARLQASAAKPSPVASSSSPEPTKTGLITYFSPHDDACYKEHYTSSHSDMIGALNIDEFGGEFNGDTDRSSQCFRCAKIVGPKGTITVQITDMCPSK</sequence>
<evidence type="ECO:0000313" key="3">
    <source>
        <dbReference type="Proteomes" id="UP000271241"/>
    </source>
</evidence>
<name>A0A4P9XSN2_9FUNG</name>
<dbReference type="STRING" id="78915.A0A4P9XSN2"/>
<dbReference type="Gene3D" id="2.40.40.10">
    <property type="entry name" value="RlpA-like domain"/>
    <property type="match status" value="1"/>
</dbReference>
<dbReference type="SUPFAM" id="SSF50685">
    <property type="entry name" value="Barwin-like endoglucanases"/>
    <property type="match status" value="1"/>
</dbReference>
<evidence type="ECO:0008006" key="4">
    <source>
        <dbReference type="Google" id="ProtNLM"/>
    </source>
</evidence>
<dbReference type="AlphaFoldDB" id="A0A4P9XSN2"/>
<evidence type="ECO:0000313" key="2">
    <source>
        <dbReference type="EMBL" id="RKP09143.1"/>
    </source>
</evidence>
<keyword evidence="1" id="KW-0732">Signal</keyword>
<dbReference type="OrthoDB" id="406505at2759"/>
<reference evidence="3" key="1">
    <citation type="journal article" date="2018" name="Nat. Microbiol.">
        <title>Leveraging single-cell genomics to expand the fungal tree of life.</title>
        <authorList>
            <person name="Ahrendt S.R."/>
            <person name="Quandt C.A."/>
            <person name="Ciobanu D."/>
            <person name="Clum A."/>
            <person name="Salamov A."/>
            <person name="Andreopoulos B."/>
            <person name="Cheng J.F."/>
            <person name="Woyke T."/>
            <person name="Pelin A."/>
            <person name="Henrissat B."/>
            <person name="Reynolds N.K."/>
            <person name="Benny G.L."/>
            <person name="Smith M.E."/>
            <person name="James T.Y."/>
            <person name="Grigoriev I.V."/>
        </authorList>
    </citation>
    <scope>NUCLEOTIDE SEQUENCE [LARGE SCALE GENOMIC DNA]</scope>
    <source>
        <strain evidence="3">RSA 1356</strain>
    </source>
</reference>